<dbReference type="GO" id="GO:0035556">
    <property type="term" value="P:intracellular signal transduction"/>
    <property type="evidence" value="ECO:0007669"/>
    <property type="project" value="InterPro"/>
</dbReference>
<feature type="domain" description="Guanylate cyclase" evidence="2">
    <location>
        <begin position="14"/>
        <end position="128"/>
    </location>
</feature>
<dbReference type="SMART" id="SM00028">
    <property type="entry name" value="TPR"/>
    <property type="match status" value="3"/>
</dbReference>
<dbReference type="PROSITE" id="PS50005">
    <property type="entry name" value="TPR"/>
    <property type="match status" value="2"/>
</dbReference>
<organism evidence="3 4">
    <name type="scientific">Roseovarius atlanticus</name>
    <dbReference type="NCBI Taxonomy" id="1641875"/>
    <lineage>
        <taxon>Bacteria</taxon>
        <taxon>Pseudomonadati</taxon>
        <taxon>Pseudomonadota</taxon>
        <taxon>Alphaproteobacteria</taxon>
        <taxon>Rhodobacterales</taxon>
        <taxon>Roseobacteraceae</taxon>
        <taxon>Roseovarius</taxon>
    </lineage>
</organism>
<accession>A0A0T5NUQ0</accession>
<dbReference type="PROSITE" id="PS50125">
    <property type="entry name" value="GUANYLATE_CYCLASE_2"/>
    <property type="match status" value="1"/>
</dbReference>
<dbReference type="SUPFAM" id="SSF55073">
    <property type="entry name" value="Nucleotide cyclase"/>
    <property type="match status" value="1"/>
</dbReference>
<gene>
    <name evidence="3" type="ORF">XM53_10275</name>
</gene>
<dbReference type="PANTHER" id="PTHR43081:SF19">
    <property type="entry name" value="PH-SENSITIVE ADENYLATE CYCLASE RV1264"/>
    <property type="match status" value="1"/>
</dbReference>
<keyword evidence="1" id="KW-0802">TPR repeat</keyword>
<dbReference type="PATRIC" id="fig|1641875.4.peg.4473"/>
<sequence>MNAREPTFRQRLGAVLFADVVGYSRLMGRNEIDTYKALRALLEQLEAACVEHNGQFVDVKGDGILARFDTATDAVLFGVELQRITESSNADLPLAQRISFRVGIHLGEFLLDDRGIHGDIVNIAARLQELAEPGRVFVSSSVYEQVRNKLRLGYEFLGPQMLKNIEQPVPIFCIRTEVEGATMAATVRPSAPSMGYSRPDTPSIAVLPFDIRGGDDSESWLAEGLTEDIILALSKFKNLFVINRNTSFAFRAPDVPPSKAATKLGVRYVVRGSVQRAKTKLRIKVELIDTDSSRTIWGETYDRDQEDIFEIQDEMTESIVGAAAVLVEAEERRRFSASIPSDLAAYGFVLRAQQLIFKYTRRDNEHARMLYEQALSLDGKYARASAALSRTLNIDWRYSWNEDGDQALDTALSYARRAADLDPTDARAFGELGFVHLYRKEHDAALGAYDRALKLNPNDADLLSDYADALAHSGQNEAAIQHLQRAMRLNPFFPDQYLWHLGGAYYNLKQYDAVIETVSKMNNPTEGQRMLAASYAQLGQLDLARKIADKHRVVHPNFSIKRWEQIIPDRLEEDTQHFLEGLEKAGF</sequence>
<evidence type="ECO:0000313" key="4">
    <source>
        <dbReference type="Proteomes" id="UP000051295"/>
    </source>
</evidence>
<dbReference type="EMBL" id="LAXJ01000009">
    <property type="protein sequence ID" value="KRS12478.1"/>
    <property type="molecule type" value="Genomic_DNA"/>
</dbReference>
<dbReference type="Gene3D" id="3.40.50.10070">
    <property type="entry name" value="TolB, N-terminal domain"/>
    <property type="match status" value="1"/>
</dbReference>
<proteinExistence type="predicted"/>
<keyword evidence="4" id="KW-1185">Reference proteome</keyword>
<dbReference type="InterPro" id="IPR019734">
    <property type="entry name" value="TPR_rpt"/>
</dbReference>
<dbReference type="STRING" id="1641875.XM53_10275"/>
<dbReference type="SUPFAM" id="SSF48452">
    <property type="entry name" value="TPR-like"/>
    <property type="match status" value="1"/>
</dbReference>
<dbReference type="InterPro" id="IPR001054">
    <property type="entry name" value="A/G_cyclase"/>
</dbReference>
<feature type="repeat" description="TPR" evidence="1">
    <location>
        <begin position="426"/>
        <end position="459"/>
    </location>
</feature>
<dbReference type="AlphaFoldDB" id="A0A0T5NUQ0"/>
<dbReference type="Proteomes" id="UP000051295">
    <property type="component" value="Unassembled WGS sequence"/>
</dbReference>
<dbReference type="InterPro" id="IPR029787">
    <property type="entry name" value="Nucleotide_cyclase"/>
</dbReference>
<comment type="caution">
    <text evidence="3">The sequence shown here is derived from an EMBL/GenBank/DDBJ whole genome shotgun (WGS) entry which is preliminary data.</text>
</comment>
<dbReference type="InterPro" id="IPR011990">
    <property type="entry name" value="TPR-like_helical_dom_sf"/>
</dbReference>
<evidence type="ECO:0000256" key="1">
    <source>
        <dbReference type="PROSITE-ProRule" id="PRU00339"/>
    </source>
</evidence>
<name>A0A0T5NUQ0_9RHOB</name>
<dbReference type="Gene3D" id="3.30.70.1230">
    <property type="entry name" value="Nucleotide cyclase"/>
    <property type="match status" value="1"/>
</dbReference>
<dbReference type="Pfam" id="PF00211">
    <property type="entry name" value="Guanylate_cyc"/>
    <property type="match status" value="1"/>
</dbReference>
<dbReference type="GO" id="GO:0004016">
    <property type="term" value="F:adenylate cyclase activity"/>
    <property type="evidence" value="ECO:0007669"/>
    <property type="project" value="UniProtKB-ARBA"/>
</dbReference>
<dbReference type="PANTHER" id="PTHR43081">
    <property type="entry name" value="ADENYLATE CYCLASE, TERMINAL-DIFFERENTIATION SPECIFIC-RELATED"/>
    <property type="match status" value="1"/>
</dbReference>
<evidence type="ECO:0000259" key="2">
    <source>
        <dbReference type="PROSITE" id="PS50125"/>
    </source>
</evidence>
<dbReference type="PROSITE" id="PS50293">
    <property type="entry name" value="TPR_REGION"/>
    <property type="match status" value="1"/>
</dbReference>
<dbReference type="Gene3D" id="1.25.40.10">
    <property type="entry name" value="Tetratricopeptide repeat domain"/>
    <property type="match status" value="1"/>
</dbReference>
<dbReference type="InterPro" id="IPR050697">
    <property type="entry name" value="Adenylyl/Guanylyl_Cyclase_3/4"/>
</dbReference>
<evidence type="ECO:0000313" key="3">
    <source>
        <dbReference type="EMBL" id="KRS12478.1"/>
    </source>
</evidence>
<dbReference type="GO" id="GO:0006171">
    <property type="term" value="P:cAMP biosynthetic process"/>
    <property type="evidence" value="ECO:0007669"/>
    <property type="project" value="TreeGrafter"/>
</dbReference>
<dbReference type="CDD" id="cd07302">
    <property type="entry name" value="CHD"/>
    <property type="match status" value="1"/>
</dbReference>
<dbReference type="Pfam" id="PF13371">
    <property type="entry name" value="TPR_9"/>
    <property type="match status" value="1"/>
</dbReference>
<reference evidence="3 4" key="1">
    <citation type="submission" date="2015-04" db="EMBL/GenBank/DDBJ databases">
        <title>The draft genome sequence of Roseovarius sp.R12b.</title>
        <authorList>
            <person name="Li G."/>
            <person name="Lai Q."/>
            <person name="Shao Z."/>
            <person name="Yan P."/>
        </authorList>
    </citation>
    <scope>NUCLEOTIDE SEQUENCE [LARGE SCALE GENOMIC DNA]</scope>
    <source>
        <strain evidence="3 4">R12B</strain>
    </source>
</reference>
<protein>
    <submittedName>
        <fullName evidence="3">Adenylyl cyclase</fullName>
    </submittedName>
</protein>
<feature type="repeat" description="TPR" evidence="1">
    <location>
        <begin position="460"/>
        <end position="493"/>
    </location>
</feature>